<dbReference type="SUPFAM" id="SSF46938">
    <property type="entry name" value="CRAL/TRIO N-terminal domain"/>
    <property type="match status" value="1"/>
</dbReference>
<sequence length="474" mass="56006">MLKYILFLKSQIKQTSGEKENQLTEYKIQNKFNGVLMDITPGSEKSSQENLIQKQSNQQVTSQDEQLYQYVLVSKKKIQQGQCVTFVSQLINDEIVQFGETNDNEKKIGNEDNQGQEQKQEHFEIDNTVAEIEKQLNDQHFKAFKELREQVDKLSKEICENQTNLNNNQILSTLQCFDFQKDQAFDLSQENLKNKINDKKEFLQIQEDYSQDQIAIIKKFKSLVEKKNLPRYFDTQYLIRFLKGRNWEIDDAIEMFEIFLKWREQHLVEKINEHNFDQEINQLREIFPHAYHSTDIQGRPVYIEILSDLKYDDMIKPDEDSEKGIMTKQRIEKYFIKEFEQLVNVIFPKCSKVQGKNINQMVRIIDMKNYKLKPDQIKSFLNLTQGILQDNYPEILGQMYLINVNATFKFMWKGVKLILPKSTQKKIEVLGKDYKNELLKIIKEEDLPVQLGGTCDNCDGKCLNKHIGNWENSQ</sequence>
<dbReference type="Gene3D" id="1.10.8.20">
    <property type="entry name" value="N-terminal domain of phosphatidylinositol transfer protein sec14p"/>
    <property type="match status" value="1"/>
</dbReference>
<dbReference type="InParanoid" id="A0A0V0R5J7"/>
<dbReference type="Pfam" id="PF00650">
    <property type="entry name" value="CRAL_TRIO"/>
    <property type="match status" value="1"/>
</dbReference>
<dbReference type="AlphaFoldDB" id="A0A0V0R5J7"/>
<dbReference type="CDD" id="cd00170">
    <property type="entry name" value="SEC14"/>
    <property type="match status" value="1"/>
</dbReference>
<dbReference type="InterPro" id="IPR051026">
    <property type="entry name" value="PI/PC_transfer"/>
</dbReference>
<dbReference type="InterPro" id="IPR036273">
    <property type="entry name" value="CRAL/TRIO_N_dom_sf"/>
</dbReference>
<organism evidence="2 3">
    <name type="scientific">Pseudocohnilembus persalinus</name>
    <name type="common">Ciliate</name>
    <dbReference type="NCBI Taxonomy" id="266149"/>
    <lineage>
        <taxon>Eukaryota</taxon>
        <taxon>Sar</taxon>
        <taxon>Alveolata</taxon>
        <taxon>Ciliophora</taxon>
        <taxon>Intramacronucleata</taxon>
        <taxon>Oligohymenophorea</taxon>
        <taxon>Scuticociliatia</taxon>
        <taxon>Philasterida</taxon>
        <taxon>Pseudocohnilembidae</taxon>
        <taxon>Pseudocohnilembus</taxon>
    </lineage>
</organism>
<dbReference type="PANTHER" id="PTHR45657:SF1">
    <property type="entry name" value="CRAL-TRIO DOMAIN-CONTAINING PROTEIN YKL091C-RELATED"/>
    <property type="match status" value="1"/>
</dbReference>
<evidence type="ECO:0000259" key="1">
    <source>
        <dbReference type="PROSITE" id="PS50191"/>
    </source>
</evidence>
<feature type="domain" description="CRAL-TRIO" evidence="1">
    <location>
        <begin position="279"/>
        <end position="459"/>
    </location>
</feature>
<keyword evidence="3" id="KW-1185">Reference proteome</keyword>
<dbReference type="EMBL" id="LDAU01000045">
    <property type="protein sequence ID" value="KRX09616.1"/>
    <property type="molecule type" value="Genomic_DNA"/>
</dbReference>
<dbReference type="SUPFAM" id="SSF52087">
    <property type="entry name" value="CRAL/TRIO domain"/>
    <property type="match status" value="1"/>
</dbReference>
<dbReference type="SMART" id="SM00516">
    <property type="entry name" value="SEC14"/>
    <property type="match status" value="1"/>
</dbReference>
<dbReference type="InterPro" id="IPR001251">
    <property type="entry name" value="CRAL-TRIO_dom"/>
</dbReference>
<name>A0A0V0R5J7_PSEPJ</name>
<evidence type="ECO:0000313" key="3">
    <source>
        <dbReference type="Proteomes" id="UP000054937"/>
    </source>
</evidence>
<dbReference type="OrthoDB" id="1434354at2759"/>
<dbReference type="Gene3D" id="3.40.525.10">
    <property type="entry name" value="CRAL-TRIO lipid binding domain"/>
    <property type="match status" value="1"/>
</dbReference>
<protein>
    <submittedName>
        <fullName evidence="2">CRAL-TRIO domain</fullName>
    </submittedName>
</protein>
<gene>
    <name evidence="2" type="ORF">PPERSA_09286</name>
</gene>
<dbReference type="PANTHER" id="PTHR45657">
    <property type="entry name" value="CRAL-TRIO DOMAIN-CONTAINING PROTEIN YKL091C-RELATED"/>
    <property type="match status" value="1"/>
</dbReference>
<accession>A0A0V0R5J7</accession>
<reference evidence="2 3" key="1">
    <citation type="journal article" date="2015" name="Sci. Rep.">
        <title>Genome of the facultative scuticociliatosis pathogen Pseudocohnilembus persalinus provides insight into its virulence through horizontal gene transfer.</title>
        <authorList>
            <person name="Xiong J."/>
            <person name="Wang G."/>
            <person name="Cheng J."/>
            <person name="Tian M."/>
            <person name="Pan X."/>
            <person name="Warren A."/>
            <person name="Jiang C."/>
            <person name="Yuan D."/>
            <person name="Miao W."/>
        </authorList>
    </citation>
    <scope>NUCLEOTIDE SEQUENCE [LARGE SCALE GENOMIC DNA]</scope>
    <source>
        <strain evidence="2">36N120E</strain>
    </source>
</reference>
<proteinExistence type="predicted"/>
<comment type="caution">
    <text evidence="2">The sequence shown here is derived from an EMBL/GenBank/DDBJ whole genome shotgun (WGS) entry which is preliminary data.</text>
</comment>
<dbReference type="Proteomes" id="UP000054937">
    <property type="component" value="Unassembled WGS sequence"/>
</dbReference>
<dbReference type="InterPro" id="IPR036865">
    <property type="entry name" value="CRAL-TRIO_dom_sf"/>
</dbReference>
<evidence type="ECO:0000313" key="2">
    <source>
        <dbReference type="EMBL" id="KRX09616.1"/>
    </source>
</evidence>
<dbReference type="PROSITE" id="PS50191">
    <property type="entry name" value="CRAL_TRIO"/>
    <property type="match status" value="1"/>
</dbReference>